<organism evidence="4 5">
    <name type="scientific">Lates japonicus</name>
    <name type="common">Japanese lates</name>
    <dbReference type="NCBI Taxonomy" id="270547"/>
    <lineage>
        <taxon>Eukaryota</taxon>
        <taxon>Metazoa</taxon>
        <taxon>Chordata</taxon>
        <taxon>Craniata</taxon>
        <taxon>Vertebrata</taxon>
        <taxon>Euteleostomi</taxon>
        <taxon>Actinopterygii</taxon>
        <taxon>Neopterygii</taxon>
        <taxon>Teleostei</taxon>
        <taxon>Neoteleostei</taxon>
        <taxon>Acanthomorphata</taxon>
        <taxon>Carangaria</taxon>
        <taxon>Carangaria incertae sedis</taxon>
        <taxon>Centropomidae</taxon>
        <taxon>Lates</taxon>
    </lineage>
</organism>
<dbReference type="InterPro" id="IPR001368">
    <property type="entry name" value="TNFR/NGFR_Cys_rich_reg"/>
</dbReference>
<feature type="transmembrane region" description="Helical" evidence="2">
    <location>
        <begin position="90"/>
        <end position="113"/>
    </location>
</feature>
<evidence type="ECO:0000256" key="1">
    <source>
        <dbReference type="PROSITE-ProRule" id="PRU00206"/>
    </source>
</evidence>
<comment type="caution">
    <text evidence="1">Lacks conserved residue(s) required for the propagation of feature annotation.</text>
</comment>
<sequence>MTFEPGCAGPCPCREGYFVIQNCTVNPNGGTGVRCRPCTDCSAAHQDTLVKCSMFADSVCGNRTISTVAPTVTLTVALTETPAVSAPEEWVILTVILVSVFLILLLSLFVVLLSCQNQPGNKHEGLDLL</sequence>
<protein>
    <recommendedName>
        <fullName evidence="3">TNFR-Cys domain-containing protein</fullName>
    </recommendedName>
</protein>
<dbReference type="AlphaFoldDB" id="A0AAD3RKW1"/>
<accession>A0AAD3RKW1</accession>
<keyword evidence="2" id="KW-0812">Transmembrane</keyword>
<reference evidence="4" key="1">
    <citation type="submission" date="2022-08" db="EMBL/GenBank/DDBJ databases">
        <title>Genome sequencing of akame (Lates japonicus).</title>
        <authorList>
            <person name="Hashiguchi Y."/>
            <person name="Takahashi H."/>
        </authorList>
    </citation>
    <scope>NUCLEOTIDE SEQUENCE</scope>
    <source>
        <strain evidence="4">Kochi</strain>
    </source>
</reference>
<evidence type="ECO:0000313" key="4">
    <source>
        <dbReference type="EMBL" id="GLD71685.1"/>
    </source>
</evidence>
<evidence type="ECO:0000256" key="2">
    <source>
        <dbReference type="SAM" id="Phobius"/>
    </source>
</evidence>
<keyword evidence="2" id="KW-0472">Membrane</keyword>
<feature type="domain" description="TNFR-Cys" evidence="3">
    <location>
        <begin position="12"/>
        <end position="60"/>
    </location>
</feature>
<evidence type="ECO:0000259" key="3">
    <source>
        <dbReference type="PROSITE" id="PS50050"/>
    </source>
</evidence>
<gene>
    <name evidence="4" type="ORF">AKAME5_002300700</name>
</gene>
<feature type="repeat" description="TNFR-Cys" evidence="1">
    <location>
        <begin position="12"/>
        <end position="60"/>
    </location>
</feature>
<evidence type="ECO:0000313" key="5">
    <source>
        <dbReference type="Proteomes" id="UP001279410"/>
    </source>
</evidence>
<comment type="caution">
    <text evidence="4">The sequence shown here is derived from an EMBL/GenBank/DDBJ whole genome shotgun (WGS) entry which is preliminary data.</text>
</comment>
<dbReference type="EMBL" id="BRZM01000697">
    <property type="protein sequence ID" value="GLD71685.1"/>
    <property type="molecule type" value="Genomic_DNA"/>
</dbReference>
<dbReference type="PROSITE" id="PS50050">
    <property type="entry name" value="TNFR_NGFR_2"/>
    <property type="match status" value="1"/>
</dbReference>
<proteinExistence type="predicted"/>
<keyword evidence="5" id="KW-1185">Reference proteome</keyword>
<keyword evidence="2" id="KW-1133">Transmembrane helix</keyword>
<dbReference type="Proteomes" id="UP001279410">
    <property type="component" value="Unassembled WGS sequence"/>
</dbReference>
<name>A0AAD3RKW1_LATJO</name>